<evidence type="ECO:0000313" key="2">
    <source>
        <dbReference type="Proteomes" id="UP001464891"/>
    </source>
</evidence>
<protein>
    <submittedName>
        <fullName evidence="1">Uncharacterized protein</fullName>
    </submittedName>
</protein>
<proteinExistence type="predicted"/>
<comment type="caution">
    <text evidence="1">The sequence shown here is derived from an EMBL/GenBank/DDBJ whole genome shotgun (WGS) entry which is preliminary data.</text>
</comment>
<name>A0ABV0JFK3_9CYAN</name>
<dbReference type="EMBL" id="JAMPKM010000033">
    <property type="protein sequence ID" value="MEP0820541.1"/>
    <property type="molecule type" value="Genomic_DNA"/>
</dbReference>
<sequence>MSNSKFQQLVEMRKLDYQETYTYVDTIFAIITEFNRRFGDYLNCPSGAIDIVEFHSDTGEVQKEGYWRDRIKIDDDCFFRFRLMISLHEVNEQFAGFNTNNSGKHFFEIGLAPPSGMIFGLGIKLKDEQECTIKILNPPKNSPEKVFTINLQQENLFHEVFEFLYQEMRKSMEHGLQGRIDRLTNQGSEAENQFGFAMPVD</sequence>
<reference evidence="1 2" key="1">
    <citation type="submission" date="2022-04" db="EMBL/GenBank/DDBJ databases">
        <title>Positive selection, recombination, and allopatry shape intraspecific diversity of widespread and dominant cyanobacteria.</title>
        <authorList>
            <person name="Wei J."/>
            <person name="Shu W."/>
            <person name="Hu C."/>
        </authorList>
    </citation>
    <scope>NUCLEOTIDE SEQUENCE [LARGE SCALE GENOMIC DNA]</scope>
    <source>
        <strain evidence="1 2">GB2-A4</strain>
    </source>
</reference>
<dbReference type="RefSeq" id="WP_190437209.1">
    <property type="nucleotide sequence ID" value="NZ_JAMPKM010000033.1"/>
</dbReference>
<evidence type="ECO:0000313" key="1">
    <source>
        <dbReference type="EMBL" id="MEP0820541.1"/>
    </source>
</evidence>
<keyword evidence="2" id="KW-1185">Reference proteome</keyword>
<accession>A0ABV0JFK3</accession>
<organism evidence="1 2">
    <name type="scientific">Trichocoleus desertorum GB2-A4</name>
    <dbReference type="NCBI Taxonomy" id="2933944"/>
    <lineage>
        <taxon>Bacteria</taxon>
        <taxon>Bacillati</taxon>
        <taxon>Cyanobacteriota</taxon>
        <taxon>Cyanophyceae</taxon>
        <taxon>Leptolyngbyales</taxon>
        <taxon>Trichocoleusaceae</taxon>
        <taxon>Trichocoleus</taxon>
    </lineage>
</organism>
<gene>
    <name evidence="1" type="ORF">NC998_25945</name>
</gene>
<dbReference type="Proteomes" id="UP001464891">
    <property type="component" value="Unassembled WGS sequence"/>
</dbReference>